<dbReference type="Proteomes" id="UP000289954">
    <property type="component" value="Unassembled WGS sequence"/>
</dbReference>
<feature type="domain" description="DUF418" evidence="3">
    <location>
        <begin position="278"/>
        <end position="444"/>
    </location>
</feature>
<evidence type="ECO:0000313" key="4">
    <source>
        <dbReference type="EMBL" id="GCE76204.1"/>
    </source>
</evidence>
<keyword evidence="2" id="KW-0812">Transmembrane</keyword>
<feature type="transmembrane region" description="Helical" evidence="2">
    <location>
        <begin position="77"/>
        <end position="97"/>
    </location>
</feature>
<gene>
    <name evidence="4" type="ORF">CBZ_12600</name>
</gene>
<reference evidence="4 5" key="1">
    <citation type="submission" date="2019-01" db="EMBL/GenBank/DDBJ databases">
        <title>Draft genome sequence of Cellulomonas takizawaensis strain TKZ-21.</title>
        <authorList>
            <person name="Yamamura H."/>
            <person name="Hayashi T."/>
            <person name="Hamada M."/>
            <person name="Serisawa Y."/>
            <person name="Matsuyama K."/>
            <person name="Nakagawa Y."/>
            <person name="Otoguro M."/>
            <person name="Yanagida F."/>
            <person name="Hayakawa M."/>
        </authorList>
    </citation>
    <scope>NUCLEOTIDE SEQUENCE [LARGE SCALE GENOMIC DNA]</scope>
    <source>
        <strain evidence="4 5">NBRC12680</strain>
    </source>
</reference>
<keyword evidence="2" id="KW-1133">Transmembrane helix</keyword>
<evidence type="ECO:0000256" key="2">
    <source>
        <dbReference type="SAM" id="Phobius"/>
    </source>
</evidence>
<feature type="transmembrane region" description="Helical" evidence="2">
    <location>
        <begin position="163"/>
        <end position="180"/>
    </location>
</feature>
<organism evidence="4 5">
    <name type="scientific">Cellulomonas biazotea</name>
    <dbReference type="NCBI Taxonomy" id="1709"/>
    <lineage>
        <taxon>Bacteria</taxon>
        <taxon>Bacillati</taxon>
        <taxon>Actinomycetota</taxon>
        <taxon>Actinomycetes</taxon>
        <taxon>Micrococcales</taxon>
        <taxon>Cellulomonadaceae</taxon>
        <taxon>Cellulomonas</taxon>
    </lineage>
</organism>
<evidence type="ECO:0000259" key="3">
    <source>
        <dbReference type="Pfam" id="PF04235"/>
    </source>
</evidence>
<feature type="region of interest" description="Disordered" evidence="1">
    <location>
        <begin position="1"/>
        <end position="70"/>
    </location>
</feature>
<dbReference type="InterPro" id="IPR007349">
    <property type="entry name" value="DUF418"/>
</dbReference>
<feature type="compositionally biased region" description="Basic and acidic residues" evidence="1">
    <location>
        <begin position="30"/>
        <end position="42"/>
    </location>
</feature>
<proteinExistence type="predicted"/>
<feature type="transmembrane region" description="Helical" evidence="2">
    <location>
        <begin position="208"/>
        <end position="230"/>
    </location>
</feature>
<evidence type="ECO:0000256" key="1">
    <source>
        <dbReference type="SAM" id="MobiDB-lite"/>
    </source>
</evidence>
<keyword evidence="5" id="KW-1185">Reference proteome</keyword>
<feature type="transmembrane region" description="Helical" evidence="2">
    <location>
        <begin position="332"/>
        <end position="356"/>
    </location>
</feature>
<feature type="compositionally biased region" description="Pro residues" evidence="1">
    <location>
        <begin position="57"/>
        <end position="67"/>
    </location>
</feature>
<name>A0A402DQ06_9CELL</name>
<feature type="transmembrane region" description="Helical" evidence="2">
    <location>
        <begin position="402"/>
        <end position="425"/>
    </location>
</feature>
<dbReference type="Pfam" id="PF04235">
    <property type="entry name" value="DUF418"/>
    <property type="match status" value="1"/>
</dbReference>
<comment type="caution">
    <text evidence="4">The sequence shown here is derived from an EMBL/GenBank/DDBJ whole genome shotgun (WGS) entry which is preliminary data.</text>
</comment>
<feature type="transmembrane region" description="Helical" evidence="2">
    <location>
        <begin position="299"/>
        <end position="320"/>
    </location>
</feature>
<dbReference type="AlphaFoldDB" id="A0A402DQ06"/>
<dbReference type="InterPro" id="IPR052529">
    <property type="entry name" value="Bact_Transport_Assoc"/>
</dbReference>
<feature type="compositionally biased region" description="Polar residues" evidence="1">
    <location>
        <begin position="1"/>
        <end position="11"/>
    </location>
</feature>
<keyword evidence="2" id="KW-0472">Membrane</keyword>
<feature type="compositionally biased region" description="Low complexity" evidence="1">
    <location>
        <begin position="45"/>
        <end position="56"/>
    </location>
</feature>
<accession>A0A402DQ06</accession>
<feature type="transmembrane region" description="Helical" evidence="2">
    <location>
        <begin position="257"/>
        <end position="279"/>
    </location>
</feature>
<dbReference type="PANTHER" id="PTHR30590">
    <property type="entry name" value="INNER MEMBRANE PROTEIN"/>
    <property type="match status" value="1"/>
</dbReference>
<dbReference type="PANTHER" id="PTHR30590:SF2">
    <property type="entry name" value="INNER MEMBRANE PROTEIN"/>
    <property type="match status" value="1"/>
</dbReference>
<feature type="transmembrane region" description="Helical" evidence="2">
    <location>
        <begin position="377"/>
        <end position="396"/>
    </location>
</feature>
<protein>
    <recommendedName>
        <fullName evidence="3">DUF418 domain-containing protein</fullName>
    </recommendedName>
</protein>
<dbReference type="EMBL" id="BIMR01000080">
    <property type="protein sequence ID" value="GCE76204.1"/>
    <property type="molecule type" value="Genomic_DNA"/>
</dbReference>
<feature type="transmembrane region" description="Helical" evidence="2">
    <location>
        <begin position="186"/>
        <end position="201"/>
    </location>
</feature>
<sequence length="449" mass="47497">MSTDGPTTASDLRTIPLGGRPQGHLGGLPDVRRSRTVPRFDDMTTDATGTLTTPTPVAAPGPTAPPRPEARSLAPDLARGILLLFIALANVWGYLWAAGGFEEVGARPVGGTTLDHAVDGLTAFFVDDRSRPMFAILYGFGLATMAARLAARGADRRRVRRVLARRSAWLVVLGVLHAALLFGGDILAAYGVTGLVALAFLHRSRVTLWIWFAVASLLATAGGTAALLLVDPELMAGGAPPTSYLASVAERLMSSGLAMTVSVVLLFFVPQVVLGILLARAGWLSRPWDHRRRLGQVAVVGAVVNVVANLPFALAVAQVWHPSPTAATVLELVHVLSGVVVGLGYVCLFGWLAAVWHDRRDVHPAVRAVTAVGERSLTSYLLQSLMFAPLLSAWGLGLGGRIGTAQAAALAVGVWLVTVMIAVALDRTGRRGPFEVLLRRLTYGRPARP</sequence>
<feature type="transmembrane region" description="Helical" evidence="2">
    <location>
        <begin position="133"/>
        <end position="151"/>
    </location>
</feature>
<evidence type="ECO:0000313" key="5">
    <source>
        <dbReference type="Proteomes" id="UP000289954"/>
    </source>
</evidence>